<keyword evidence="3" id="KW-1185">Reference proteome</keyword>
<feature type="region of interest" description="Disordered" evidence="1">
    <location>
        <begin position="1"/>
        <end position="76"/>
    </location>
</feature>
<feature type="compositionally biased region" description="Polar residues" evidence="1">
    <location>
        <begin position="10"/>
        <end position="31"/>
    </location>
</feature>
<reference evidence="3" key="1">
    <citation type="submission" date="2024-07" db="EMBL/GenBank/DDBJ databases">
        <title>Two chromosome-level genome assemblies of Korean endemic species Abeliophyllum distichum and Forsythia ovata (Oleaceae).</title>
        <authorList>
            <person name="Jang H."/>
        </authorList>
    </citation>
    <scope>NUCLEOTIDE SEQUENCE [LARGE SCALE GENOMIC DNA]</scope>
</reference>
<accession>A0ABD1P4C0</accession>
<sequence length="105" mass="11524">MAKLRGGETSKVSNGFQEGIKSTQFHKISNISDKKNSFKDEPQPTVKQIPPEDHKFTAEQSVSKEQPNRRPEASSCSINFSVCRGSRAVSSDRVLLPCTIRASSG</sequence>
<protein>
    <submittedName>
        <fullName evidence="2">Uncharacterized protein</fullName>
    </submittedName>
</protein>
<comment type="caution">
    <text evidence="2">The sequence shown here is derived from an EMBL/GenBank/DDBJ whole genome shotgun (WGS) entry which is preliminary data.</text>
</comment>
<gene>
    <name evidence="2" type="ORF">Fot_55501</name>
</gene>
<dbReference type="EMBL" id="JBFOLJ010000027">
    <property type="protein sequence ID" value="KAL2458712.1"/>
    <property type="molecule type" value="Genomic_DNA"/>
</dbReference>
<evidence type="ECO:0000256" key="1">
    <source>
        <dbReference type="SAM" id="MobiDB-lite"/>
    </source>
</evidence>
<organism evidence="2 3">
    <name type="scientific">Forsythia ovata</name>
    <dbReference type="NCBI Taxonomy" id="205694"/>
    <lineage>
        <taxon>Eukaryota</taxon>
        <taxon>Viridiplantae</taxon>
        <taxon>Streptophyta</taxon>
        <taxon>Embryophyta</taxon>
        <taxon>Tracheophyta</taxon>
        <taxon>Spermatophyta</taxon>
        <taxon>Magnoliopsida</taxon>
        <taxon>eudicotyledons</taxon>
        <taxon>Gunneridae</taxon>
        <taxon>Pentapetalae</taxon>
        <taxon>asterids</taxon>
        <taxon>lamiids</taxon>
        <taxon>Lamiales</taxon>
        <taxon>Oleaceae</taxon>
        <taxon>Forsythieae</taxon>
        <taxon>Forsythia</taxon>
    </lineage>
</organism>
<feature type="compositionally biased region" description="Basic and acidic residues" evidence="1">
    <location>
        <begin position="32"/>
        <end position="42"/>
    </location>
</feature>
<evidence type="ECO:0000313" key="2">
    <source>
        <dbReference type="EMBL" id="KAL2458712.1"/>
    </source>
</evidence>
<evidence type="ECO:0000313" key="3">
    <source>
        <dbReference type="Proteomes" id="UP001604277"/>
    </source>
</evidence>
<dbReference type="Proteomes" id="UP001604277">
    <property type="component" value="Unassembled WGS sequence"/>
</dbReference>
<proteinExistence type="predicted"/>
<dbReference type="AlphaFoldDB" id="A0ABD1P4C0"/>
<name>A0ABD1P4C0_9LAMI</name>